<feature type="transmembrane region" description="Helical" evidence="9">
    <location>
        <begin position="189"/>
        <end position="205"/>
    </location>
</feature>
<dbReference type="GO" id="GO:0016811">
    <property type="term" value="F:hydrolase activity, acting on carbon-nitrogen (but not peptide) bonds, in linear amides"/>
    <property type="evidence" value="ECO:0007669"/>
    <property type="project" value="InterPro"/>
</dbReference>
<dbReference type="Pfam" id="PF05875">
    <property type="entry name" value="Ceramidase"/>
    <property type="match status" value="1"/>
</dbReference>
<feature type="transmembrane region" description="Helical" evidence="9">
    <location>
        <begin position="135"/>
        <end position="153"/>
    </location>
</feature>
<feature type="binding site" evidence="7">
    <location>
        <position position="47"/>
    </location>
    <ligand>
        <name>Ca(2+)</name>
        <dbReference type="ChEBI" id="CHEBI:29108"/>
    </ligand>
</feature>
<comment type="caution">
    <text evidence="10">The sequence shown here is derived from an EMBL/GenBank/DDBJ whole genome shotgun (WGS) entry which is preliminary data.</text>
</comment>
<feature type="binding site" evidence="8">
    <location>
        <position position="224"/>
    </location>
    <ligand>
        <name>Zn(2+)</name>
        <dbReference type="ChEBI" id="CHEBI:29105"/>
        <note>catalytic</note>
    </ligand>
</feature>
<dbReference type="Proteomes" id="UP000266643">
    <property type="component" value="Unassembled WGS sequence"/>
</dbReference>
<evidence type="ECO:0000256" key="5">
    <source>
        <dbReference type="ARBA" id="ARBA00022989"/>
    </source>
</evidence>
<evidence type="ECO:0000313" key="10">
    <source>
        <dbReference type="EMBL" id="RHY42418.1"/>
    </source>
</evidence>
<evidence type="ECO:0000256" key="3">
    <source>
        <dbReference type="ARBA" id="ARBA00022692"/>
    </source>
</evidence>
<comment type="similarity">
    <text evidence="2">Belongs to the alkaline ceramidase family.</text>
</comment>
<comment type="subcellular location">
    <subcellularLocation>
        <location evidence="1">Membrane</location>
        <topology evidence="1">Multi-pass membrane protein</topology>
    </subcellularLocation>
</comment>
<evidence type="ECO:0008006" key="12">
    <source>
        <dbReference type="Google" id="ProtNLM"/>
    </source>
</evidence>
<keyword evidence="3 9" id="KW-0812">Transmembrane</keyword>
<dbReference type="InterPro" id="IPR008901">
    <property type="entry name" value="ACER"/>
</dbReference>
<accession>A0A397CFS9</accession>
<feature type="binding site" evidence="8">
    <location>
        <position position="108"/>
    </location>
    <ligand>
        <name>Zn(2+)</name>
        <dbReference type="ChEBI" id="CHEBI:29105"/>
        <note>catalytic</note>
    </ligand>
</feature>
<evidence type="ECO:0000256" key="8">
    <source>
        <dbReference type="PIRSR" id="PIRSR608901-2"/>
    </source>
</evidence>
<dbReference type="AlphaFoldDB" id="A0A397CFS9"/>
<evidence type="ECO:0000313" key="11">
    <source>
        <dbReference type="Proteomes" id="UP000266643"/>
    </source>
</evidence>
<keyword evidence="4" id="KW-0378">Hydrolase</keyword>
<evidence type="ECO:0000256" key="7">
    <source>
        <dbReference type="PIRSR" id="PIRSR608901-1"/>
    </source>
</evidence>
<dbReference type="GO" id="GO:0046872">
    <property type="term" value="F:metal ion binding"/>
    <property type="evidence" value="ECO:0007669"/>
    <property type="project" value="UniProtKB-KW"/>
</dbReference>
<evidence type="ECO:0000256" key="2">
    <source>
        <dbReference type="ARBA" id="ARBA00009780"/>
    </source>
</evidence>
<dbReference type="GO" id="GO:0046513">
    <property type="term" value="P:ceramide biosynthetic process"/>
    <property type="evidence" value="ECO:0007669"/>
    <property type="project" value="TreeGrafter"/>
</dbReference>
<reference evidence="10 11" key="1">
    <citation type="submission" date="2018-08" db="EMBL/GenBank/DDBJ databases">
        <title>Aphanomyces genome sequencing and annotation.</title>
        <authorList>
            <person name="Minardi D."/>
            <person name="Oidtmann B."/>
            <person name="Van Der Giezen M."/>
            <person name="Studholme D.J."/>
        </authorList>
    </citation>
    <scope>NUCLEOTIDE SEQUENCE [LARGE SCALE GENOMIC DNA]</scope>
    <source>
        <strain evidence="10 11">D2</strain>
    </source>
</reference>
<dbReference type="EMBL" id="QUTD01009596">
    <property type="protein sequence ID" value="RHY42418.1"/>
    <property type="molecule type" value="Genomic_DNA"/>
</dbReference>
<keyword evidence="7" id="KW-0479">Metal-binding</keyword>
<feature type="transmembrane region" description="Helical" evidence="9">
    <location>
        <begin position="59"/>
        <end position="77"/>
    </location>
</feature>
<keyword evidence="6 9" id="KW-0472">Membrane</keyword>
<protein>
    <recommendedName>
        <fullName evidence="12">Ceramidase</fullName>
    </recommendedName>
</protein>
<sequence length="256" mass="27929">MASPGSLAASLFDALVSGHSSIQSNASAAGDAVGFWSPATAAINWCEVDYESSYYVGEFWNTLTNAAYVAVGLCAISHNRKAKQEAHGYSRRAAVCCCLTGVFSGLFHATLWMSFQRLDEVFETGIIVFLYHEHATGAALGHFILAATAILLAPSTSRVCEVHLVVMILATIVRLSAASRDVPAAKPRILAAAVATALGFAAWLMDRTFCHYTVSHFPINVQLHAWWHLWTALALHFGFQTHQILFRHNRTLHVVE</sequence>
<feature type="binding site" evidence="7">
    <location>
        <position position="58"/>
    </location>
    <ligand>
        <name>Ca(2+)</name>
        <dbReference type="ChEBI" id="CHEBI:29108"/>
    </ligand>
</feature>
<dbReference type="PANTHER" id="PTHR46187:SF3">
    <property type="entry name" value="ALKALINE CERAMIDASE 3"/>
    <property type="match status" value="1"/>
</dbReference>
<comment type="cofactor">
    <cofactor evidence="8">
        <name>Zn(2+)</name>
        <dbReference type="ChEBI" id="CHEBI:29105"/>
    </cofactor>
</comment>
<keyword evidence="8" id="KW-0862">Zinc</keyword>
<gene>
    <name evidence="10" type="ORF">DYB30_011206</name>
</gene>
<feature type="transmembrane region" description="Helical" evidence="9">
    <location>
        <begin position="89"/>
        <end position="115"/>
    </location>
</feature>
<evidence type="ECO:0000256" key="6">
    <source>
        <dbReference type="ARBA" id="ARBA00023136"/>
    </source>
</evidence>
<dbReference type="GO" id="GO:0046514">
    <property type="term" value="P:ceramide catabolic process"/>
    <property type="evidence" value="ECO:0007669"/>
    <property type="project" value="TreeGrafter"/>
</dbReference>
<proteinExistence type="inferred from homology"/>
<organism evidence="10 11">
    <name type="scientific">Aphanomyces astaci</name>
    <name type="common">Crayfish plague agent</name>
    <dbReference type="NCBI Taxonomy" id="112090"/>
    <lineage>
        <taxon>Eukaryota</taxon>
        <taxon>Sar</taxon>
        <taxon>Stramenopiles</taxon>
        <taxon>Oomycota</taxon>
        <taxon>Saprolegniomycetes</taxon>
        <taxon>Saprolegniales</taxon>
        <taxon>Verrucalvaceae</taxon>
        <taxon>Aphanomyces</taxon>
    </lineage>
</organism>
<evidence type="ECO:0000256" key="1">
    <source>
        <dbReference type="ARBA" id="ARBA00004141"/>
    </source>
</evidence>
<keyword evidence="5 9" id="KW-1133">Transmembrane helix</keyword>
<feature type="binding site" evidence="8">
    <location>
        <position position="228"/>
    </location>
    <ligand>
        <name>Zn(2+)</name>
        <dbReference type="ChEBI" id="CHEBI:29105"/>
        <note>catalytic</note>
    </ligand>
</feature>
<name>A0A397CFS9_APHAT</name>
<dbReference type="GO" id="GO:0005789">
    <property type="term" value="C:endoplasmic reticulum membrane"/>
    <property type="evidence" value="ECO:0007669"/>
    <property type="project" value="TreeGrafter"/>
</dbReference>
<feature type="transmembrane region" description="Helical" evidence="9">
    <location>
        <begin position="160"/>
        <end position="177"/>
    </location>
</feature>
<evidence type="ECO:0000256" key="9">
    <source>
        <dbReference type="SAM" id="Phobius"/>
    </source>
</evidence>
<dbReference type="PANTHER" id="PTHR46187">
    <property type="entry name" value="ALKALINE CERAMIDASE 3"/>
    <property type="match status" value="1"/>
</dbReference>
<feature type="binding site" evidence="7">
    <location>
        <position position="45"/>
    </location>
    <ligand>
        <name>Ca(2+)</name>
        <dbReference type="ChEBI" id="CHEBI:29108"/>
    </ligand>
</feature>
<dbReference type="VEuPathDB" id="FungiDB:H257_08463"/>
<keyword evidence="7" id="KW-0106">Calcium</keyword>
<evidence type="ECO:0000256" key="4">
    <source>
        <dbReference type="ARBA" id="ARBA00022801"/>
    </source>
</evidence>